<evidence type="ECO:0000313" key="4">
    <source>
        <dbReference type="EMBL" id="SDG03860.1"/>
    </source>
</evidence>
<proteinExistence type="predicted"/>
<dbReference type="PANTHER" id="PTHR44591">
    <property type="entry name" value="STRESS RESPONSE REGULATOR PROTEIN 1"/>
    <property type="match status" value="1"/>
</dbReference>
<evidence type="ECO:0000256" key="2">
    <source>
        <dbReference type="PROSITE-ProRule" id="PRU00169"/>
    </source>
</evidence>
<keyword evidence="5" id="KW-1185">Reference proteome</keyword>
<dbReference type="STRING" id="551996.SAMN05192573_10276"/>
<gene>
    <name evidence="4" type="ORF">SAMN05192573_10276</name>
</gene>
<dbReference type="AlphaFoldDB" id="A0A1G7R1P0"/>
<organism evidence="4 5">
    <name type="scientific">Mucilaginibacter gossypii</name>
    <dbReference type="NCBI Taxonomy" id="551996"/>
    <lineage>
        <taxon>Bacteria</taxon>
        <taxon>Pseudomonadati</taxon>
        <taxon>Bacteroidota</taxon>
        <taxon>Sphingobacteriia</taxon>
        <taxon>Sphingobacteriales</taxon>
        <taxon>Sphingobacteriaceae</taxon>
        <taxon>Mucilaginibacter</taxon>
    </lineage>
</organism>
<dbReference type="RefSeq" id="WP_091163010.1">
    <property type="nucleotide sequence ID" value="NZ_FNCG01000002.1"/>
</dbReference>
<evidence type="ECO:0000259" key="3">
    <source>
        <dbReference type="PROSITE" id="PS50110"/>
    </source>
</evidence>
<evidence type="ECO:0000256" key="1">
    <source>
        <dbReference type="ARBA" id="ARBA00022553"/>
    </source>
</evidence>
<sequence>MKTAGDKKTILVLDKNSRMLSVIDDIMYYGDFNVHLTFDPNAIYDKAKMINPDLIILDYLLLDNDCELVCRDFKDDKQLCNVPIIIVTAFKTKKAQADSYKCDALFVKPLDMEVLASRIEYLMAS</sequence>
<dbReference type="GO" id="GO:0000160">
    <property type="term" value="P:phosphorelay signal transduction system"/>
    <property type="evidence" value="ECO:0007669"/>
    <property type="project" value="InterPro"/>
</dbReference>
<evidence type="ECO:0000313" key="5">
    <source>
        <dbReference type="Proteomes" id="UP000199705"/>
    </source>
</evidence>
<feature type="domain" description="Response regulatory" evidence="3">
    <location>
        <begin position="9"/>
        <end position="123"/>
    </location>
</feature>
<dbReference type="PANTHER" id="PTHR44591:SF3">
    <property type="entry name" value="RESPONSE REGULATORY DOMAIN-CONTAINING PROTEIN"/>
    <property type="match status" value="1"/>
</dbReference>
<feature type="modified residue" description="4-aspartylphosphate" evidence="2">
    <location>
        <position position="58"/>
    </location>
</feature>
<keyword evidence="1 2" id="KW-0597">Phosphoprotein</keyword>
<protein>
    <submittedName>
        <fullName evidence="4">Response regulator receiver domain-containing protein</fullName>
    </submittedName>
</protein>
<reference evidence="5" key="1">
    <citation type="submission" date="2016-10" db="EMBL/GenBank/DDBJ databases">
        <authorList>
            <person name="Varghese N."/>
            <person name="Submissions S."/>
        </authorList>
    </citation>
    <scope>NUCLEOTIDE SEQUENCE [LARGE SCALE GENOMIC DNA]</scope>
    <source>
        <strain evidence="5">Gh-67</strain>
    </source>
</reference>
<dbReference type="InterPro" id="IPR001789">
    <property type="entry name" value="Sig_transdc_resp-reg_receiver"/>
</dbReference>
<dbReference type="Proteomes" id="UP000199705">
    <property type="component" value="Unassembled WGS sequence"/>
</dbReference>
<dbReference type="SMART" id="SM00448">
    <property type="entry name" value="REC"/>
    <property type="match status" value="1"/>
</dbReference>
<name>A0A1G7R1P0_9SPHI</name>
<accession>A0A1G7R1P0</accession>
<dbReference type="InterPro" id="IPR011006">
    <property type="entry name" value="CheY-like_superfamily"/>
</dbReference>
<dbReference type="SUPFAM" id="SSF52172">
    <property type="entry name" value="CheY-like"/>
    <property type="match status" value="1"/>
</dbReference>
<dbReference type="Gene3D" id="3.40.50.2300">
    <property type="match status" value="1"/>
</dbReference>
<dbReference type="InterPro" id="IPR050595">
    <property type="entry name" value="Bact_response_regulator"/>
</dbReference>
<dbReference type="PROSITE" id="PS50110">
    <property type="entry name" value="RESPONSE_REGULATORY"/>
    <property type="match status" value="1"/>
</dbReference>
<dbReference type="Pfam" id="PF00072">
    <property type="entry name" value="Response_reg"/>
    <property type="match status" value="1"/>
</dbReference>
<dbReference type="EMBL" id="FNCG01000002">
    <property type="protein sequence ID" value="SDG03860.1"/>
    <property type="molecule type" value="Genomic_DNA"/>
</dbReference>